<feature type="compositionally biased region" description="Polar residues" evidence="1">
    <location>
        <begin position="310"/>
        <end position="325"/>
    </location>
</feature>
<proteinExistence type="predicted"/>
<feature type="compositionally biased region" description="Basic and acidic residues" evidence="1">
    <location>
        <begin position="211"/>
        <end position="238"/>
    </location>
</feature>
<keyword evidence="3" id="KW-1185">Reference proteome</keyword>
<evidence type="ECO:0000313" key="3">
    <source>
        <dbReference type="Proteomes" id="UP000789739"/>
    </source>
</evidence>
<feature type="compositionally biased region" description="Basic residues" evidence="1">
    <location>
        <begin position="269"/>
        <end position="284"/>
    </location>
</feature>
<protein>
    <submittedName>
        <fullName evidence="2">6409_t:CDS:1</fullName>
    </submittedName>
</protein>
<comment type="caution">
    <text evidence="2">The sequence shown here is derived from an EMBL/GenBank/DDBJ whole genome shotgun (WGS) entry which is preliminary data.</text>
</comment>
<reference evidence="2" key="1">
    <citation type="submission" date="2021-06" db="EMBL/GenBank/DDBJ databases">
        <authorList>
            <person name="Kallberg Y."/>
            <person name="Tangrot J."/>
            <person name="Rosling A."/>
        </authorList>
    </citation>
    <scope>NUCLEOTIDE SEQUENCE</scope>
    <source>
        <strain evidence="2">BR232B</strain>
    </source>
</reference>
<feature type="compositionally biased region" description="Polar residues" evidence="1">
    <location>
        <begin position="72"/>
        <end position="83"/>
    </location>
</feature>
<feature type="compositionally biased region" description="Basic residues" evidence="1">
    <location>
        <begin position="1"/>
        <end position="11"/>
    </location>
</feature>
<evidence type="ECO:0000256" key="1">
    <source>
        <dbReference type="SAM" id="MobiDB-lite"/>
    </source>
</evidence>
<feature type="compositionally biased region" description="Polar residues" evidence="1">
    <location>
        <begin position="186"/>
        <end position="207"/>
    </location>
</feature>
<organism evidence="2 3">
    <name type="scientific">Paraglomus brasilianum</name>
    <dbReference type="NCBI Taxonomy" id="144538"/>
    <lineage>
        <taxon>Eukaryota</taxon>
        <taxon>Fungi</taxon>
        <taxon>Fungi incertae sedis</taxon>
        <taxon>Mucoromycota</taxon>
        <taxon>Glomeromycotina</taxon>
        <taxon>Glomeromycetes</taxon>
        <taxon>Paraglomerales</taxon>
        <taxon>Paraglomeraceae</taxon>
        <taxon>Paraglomus</taxon>
    </lineage>
</organism>
<evidence type="ECO:0000313" key="2">
    <source>
        <dbReference type="EMBL" id="CAG8555926.1"/>
    </source>
</evidence>
<feature type="region of interest" description="Disordered" evidence="1">
    <location>
        <begin position="1"/>
        <end position="26"/>
    </location>
</feature>
<feature type="compositionally biased region" description="Acidic residues" evidence="1">
    <location>
        <begin position="328"/>
        <end position="345"/>
    </location>
</feature>
<dbReference type="EMBL" id="CAJVPI010000612">
    <property type="protein sequence ID" value="CAG8555926.1"/>
    <property type="molecule type" value="Genomic_DNA"/>
</dbReference>
<dbReference type="OrthoDB" id="10392128at2759"/>
<feature type="compositionally biased region" description="Acidic residues" evidence="1">
    <location>
        <begin position="171"/>
        <end position="183"/>
    </location>
</feature>
<feature type="compositionally biased region" description="Polar residues" evidence="1">
    <location>
        <begin position="98"/>
        <end position="109"/>
    </location>
</feature>
<sequence length="391" mass="43540">MPRPLRTRKRTVLGERTDNHNVKQEKVDAHSVNAELVKDAATHIELSSEKLSNKTSHATGKSALCIEDDDPLSNNISDTTAQIKGTEIAAPKSLTKHGGSQNPASSSVKGNRHQQKLADVRSSKKQPSRDSSCSDHDSDDPFGFAKAERKAKRYDSYSKEKSNDHTTGNQDVEDEVVMIEEISESLSQETSNSKPKASTTCQQTCQADTGGDQRLEKGNDLEEPVKSDSVEDVIHAHSPESIQHELPLPDNQPSDEIPVKSEHQQKAKSIAKKSRPSRTQRKRKDGGDKDEANTDAQPDIKQKRRAYKGRNTNSSKKQKLNQSRLETSESEQIEAYSNDDQETGLENEKLRRIQHFEEVDKFVLPVDKVTTIDETDETDPSSSISHILLIE</sequence>
<feature type="region of interest" description="Disordered" evidence="1">
    <location>
        <begin position="47"/>
        <end position="345"/>
    </location>
</feature>
<feature type="compositionally biased region" description="Basic and acidic residues" evidence="1">
    <location>
        <begin position="12"/>
        <end position="26"/>
    </location>
</feature>
<gene>
    <name evidence="2" type="ORF">PBRASI_LOCUS5336</name>
</gene>
<feature type="compositionally biased region" description="Basic and acidic residues" evidence="1">
    <location>
        <begin position="153"/>
        <end position="164"/>
    </location>
</feature>
<dbReference type="Proteomes" id="UP000789739">
    <property type="component" value="Unassembled WGS sequence"/>
</dbReference>
<name>A0A9N9FTV8_9GLOM</name>
<dbReference type="AlphaFoldDB" id="A0A9N9FTV8"/>
<accession>A0A9N9FTV8</accession>